<gene>
    <name evidence="10" type="ORF">HDA32_003101</name>
</gene>
<dbReference type="EMBL" id="JACCCC010000001">
    <property type="protein sequence ID" value="NYE47981.1"/>
    <property type="molecule type" value="Genomic_DNA"/>
</dbReference>
<proteinExistence type="inferred from homology"/>
<feature type="region of interest" description="Disordered" evidence="8">
    <location>
        <begin position="1"/>
        <end position="40"/>
    </location>
</feature>
<dbReference type="InterPro" id="IPR013563">
    <property type="entry name" value="Oligopep_ABC_C"/>
</dbReference>
<evidence type="ECO:0000256" key="3">
    <source>
        <dbReference type="ARBA" id="ARBA00022448"/>
    </source>
</evidence>
<evidence type="ECO:0000313" key="11">
    <source>
        <dbReference type="Proteomes" id="UP000589036"/>
    </source>
</evidence>
<name>A0A852TW78_9ACTN</name>
<keyword evidence="11" id="KW-1185">Reference proteome</keyword>
<evidence type="ECO:0000256" key="8">
    <source>
        <dbReference type="SAM" id="MobiDB-lite"/>
    </source>
</evidence>
<evidence type="ECO:0000256" key="5">
    <source>
        <dbReference type="ARBA" id="ARBA00022741"/>
    </source>
</evidence>
<dbReference type="InterPro" id="IPR003439">
    <property type="entry name" value="ABC_transporter-like_ATP-bd"/>
</dbReference>
<dbReference type="Gene3D" id="3.40.50.300">
    <property type="entry name" value="P-loop containing nucleotide triphosphate hydrolases"/>
    <property type="match status" value="1"/>
</dbReference>
<keyword evidence="3" id="KW-0813">Transport</keyword>
<dbReference type="PROSITE" id="PS00211">
    <property type="entry name" value="ABC_TRANSPORTER_1"/>
    <property type="match status" value="1"/>
</dbReference>
<keyword evidence="5" id="KW-0547">Nucleotide-binding</keyword>
<dbReference type="SMART" id="SM00382">
    <property type="entry name" value="AAA"/>
    <property type="match status" value="1"/>
</dbReference>
<protein>
    <submittedName>
        <fullName evidence="10">Oligopeptide transport system ATP-binding protein</fullName>
    </submittedName>
</protein>
<comment type="subcellular location">
    <subcellularLocation>
        <location evidence="1">Cell membrane</location>
        <topology evidence="1">Peripheral membrane protein</topology>
    </subcellularLocation>
</comment>
<dbReference type="PANTHER" id="PTHR43297">
    <property type="entry name" value="OLIGOPEPTIDE TRANSPORT ATP-BINDING PROTEIN APPD"/>
    <property type="match status" value="1"/>
</dbReference>
<dbReference type="InterPro" id="IPR017871">
    <property type="entry name" value="ABC_transporter-like_CS"/>
</dbReference>
<dbReference type="GO" id="GO:0005524">
    <property type="term" value="F:ATP binding"/>
    <property type="evidence" value="ECO:0007669"/>
    <property type="project" value="UniProtKB-KW"/>
</dbReference>
<dbReference type="SUPFAM" id="SSF52540">
    <property type="entry name" value="P-loop containing nucleoside triphosphate hydrolases"/>
    <property type="match status" value="1"/>
</dbReference>
<dbReference type="RefSeq" id="WP_179643846.1">
    <property type="nucleotide sequence ID" value="NZ_BAAAYY010000003.1"/>
</dbReference>
<dbReference type="NCBIfam" id="TIGR01727">
    <property type="entry name" value="oligo_HPY"/>
    <property type="match status" value="1"/>
</dbReference>
<reference evidence="10 11" key="1">
    <citation type="submission" date="2020-07" db="EMBL/GenBank/DDBJ databases">
        <title>Sequencing the genomes of 1000 actinobacteria strains.</title>
        <authorList>
            <person name="Klenk H.-P."/>
        </authorList>
    </citation>
    <scope>NUCLEOTIDE SEQUENCE [LARGE SCALE GENOMIC DNA]</scope>
    <source>
        <strain evidence="10 11">CXB654</strain>
    </source>
</reference>
<dbReference type="InterPro" id="IPR050388">
    <property type="entry name" value="ABC_Ni/Peptide_Import"/>
</dbReference>
<keyword evidence="4" id="KW-1003">Cell membrane</keyword>
<comment type="similarity">
    <text evidence="2">Belongs to the ABC transporter superfamily.</text>
</comment>
<keyword evidence="7" id="KW-0472">Membrane</keyword>
<dbReference type="Pfam" id="PF08352">
    <property type="entry name" value="oligo_HPY"/>
    <property type="match status" value="1"/>
</dbReference>
<evidence type="ECO:0000313" key="10">
    <source>
        <dbReference type="EMBL" id="NYE47981.1"/>
    </source>
</evidence>
<dbReference type="Proteomes" id="UP000589036">
    <property type="component" value="Unassembled WGS sequence"/>
</dbReference>
<evidence type="ECO:0000259" key="9">
    <source>
        <dbReference type="PROSITE" id="PS50893"/>
    </source>
</evidence>
<evidence type="ECO:0000256" key="7">
    <source>
        <dbReference type="ARBA" id="ARBA00023136"/>
    </source>
</evidence>
<sequence length="365" mass="39382">MDSTDTHSSAAATGRTPSADSASAVETVARPKPRHAKRNEPLLRVDGLRVRFQSPFGTVNAVNGVDLTLNPGETLGILGESGSGKSITAQAIMGLVPSPPGEVSGNGVYFKGQNLLGASGRKLRRVRGKEIAMVFQDSISSLNPGFTVGRQIAEMFRLHEGASRRESLRRAVEMIERVGIPSPEVRAGHYPHQFSGGMSQRIMIATALALRPAVVIADEPTTALDVTVQAQIMALLKQLQEETGMGLILITHDLHVLAEVADRVTVMYAGRVVETGTLREIYDRPRHPYTAGLMRCVPGIRRKEGSLQPIAGQPPVLTHIPNGCAFHPRCPLRVDECTHSVPRLRTVSSEHSTACIRHEEIDNAG</sequence>
<dbReference type="CDD" id="cd03257">
    <property type="entry name" value="ABC_NikE_OppD_transporters"/>
    <property type="match status" value="1"/>
</dbReference>
<dbReference type="AlphaFoldDB" id="A0A852TW78"/>
<organism evidence="10 11">
    <name type="scientific">Spinactinospora alkalitolerans</name>
    <dbReference type="NCBI Taxonomy" id="687207"/>
    <lineage>
        <taxon>Bacteria</taxon>
        <taxon>Bacillati</taxon>
        <taxon>Actinomycetota</taxon>
        <taxon>Actinomycetes</taxon>
        <taxon>Streptosporangiales</taxon>
        <taxon>Nocardiopsidaceae</taxon>
        <taxon>Spinactinospora</taxon>
    </lineage>
</organism>
<feature type="compositionally biased region" description="Polar residues" evidence="8">
    <location>
        <begin position="1"/>
        <end position="21"/>
    </location>
</feature>
<dbReference type="GO" id="GO:0016887">
    <property type="term" value="F:ATP hydrolysis activity"/>
    <property type="evidence" value="ECO:0007669"/>
    <property type="project" value="InterPro"/>
</dbReference>
<dbReference type="Pfam" id="PF00005">
    <property type="entry name" value="ABC_tran"/>
    <property type="match status" value="1"/>
</dbReference>
<evidence type="ECO:0000256" key="4">
    <source>
        <dbReference type="ARBA" id="ARBA00022475"/>
    </source>
</evidence>
<dbReference type="GO" id="GO:0015833">
    <property type="term" value="P:peptide transport"/>
    <property type="evidence" value="ECO:0007669"/>
    <property type="project" value="InterPro"/>
</dbReference>
<dbReference type="InterPro" id="IPR027417">
    <property type="entry name" value="P-loop_NTPase"/>
</dbReference>
<evidence type="ECO:0000256" key="1">
    <source>
        <dbReference type="ARBA" id="ARBA00004202"/>
    </source>
</evidence>
<accession>A0A852TW78</accession>
<feature type="domain" description="ABC transporter" evidence="9">
    <location>
        <begin position="43"/>
        <end position="294"/>
    </location>
</feature>
<dbReference type="PANTHER" id="PTHR43297:SF2">
    <property type="entry name" value="DIPEPTIDE TRANSPORT ATP-BINDING PROTEIN DPPD"/>
    <property type="match status" value="1"/>
</dbReference>
<evidence type="ECO:0000256" key="6">
    <source>
        <dbReference type="ARBA" id="ARBA00022840"/>
    </source>
</evidence>
<dbReference type="PROSITE" id="PS50893">
    <property type="entry name" value="ABC_TRANSPORTER_2"/>
    <property type="match status" value="1"/>
</dbReference>
<comment type="caution">
    <text evidence="10">The sequence shown here is derived from an EMBL/GenBank/DDBJ whole genome shotgun (WGS) entry which is preliminary data.</text>
</comment>
<keyword evidence="6 10" id="KW-0067">ATP-binding</keyword>
<dbReference type="GO" id="GO:0005886">
    <property type="term" value="C:plasma membrane"/>
    <property type="evidence" value="ECO:0007669"/>
    <property type="project" value="UniProtKB-SubCell"/>
</dbReference>
<dbReference type="InterPro" id="IPR003593">
    <property type="entry name" value="AAA+_ATPase"/>
</dbReference>
<evidence type="ECO:0000256" key="2">
    <source>
        <dbReference type="ARBA" id="ARBA00005417"/>
    </source>
</evidence>
<dbReference type="FunFam" id="3.40.50.300:FF:000016">
    <property type="entry name" value="Oligopeptide ABC transporter ATP-binding component"/>
    <property type="match status" value="1"/>
</dbReference>